<dbReference type="PANTHER" id="PTHR24278">
    <property type="entry name" value="COAGULATION FACTOR"/>
    <property type="match status" value="1"/>
</dbReference>
<dbReference type="InterPro" id="IPR012224">
    <property type="entry name" value="Pept_S1A_FX"/>
</dbReference>
<dbReference type="InterPro" id="IPR009003">
    <property type="entry name" value="Peptidase_S1_PA"/>
</dbReference>
<dbReference type="Proteomes" id="UP000472271">
    <property type="component" value="Chromosome 18"/>
</dbReference>
<feature type="domain" description="Gla" evidence="17">
    <location>
        <begin position="38"/>
        <end position="84"/>
    </location>
</feature>
<dbReference type="Pfam" id="PF00089">
    <property type="entry name" value="Trypsin"/>
    <property type="match status" value="1"/>
</dbReference>
<dbReference type="Gene3D" id="2.10.25.10">
    <property type="entry name" value="Laminin"/>
    <property type="match status" value="2"/>
</dbReference>
<dbReference type="SMART" id="SM00069">
    <property type="entry name" value="GLA"/>
    <property type="match status" value="1"/>
</dbReference>
<dbReference type="PROSITE" id="PS50998">
    <property type="entry name" value="GLA_2"/>
    <property type="match status" value="1"/>
</dbReference>
<dbReference type="PRINTS" id="PR00722">
    <property type="entry name" value="CHYMOTRYPSIN"/>
</dbReference>
<dbReference type="AlphaFoldDB" id="A0A673AJK1"/>
<dbReference type="Gene3D" id="4.10.740.10">
    <property type="entry name" value="Coagulation Factor IX"/>
    <property type="match status" value="1"/>
</dbReference>
<dbReference type="SUPFAM" id="SSF57196">
    <property type="entry name" value="EGF/Laminin"/>
    <property type="match status" value="2"/>
</dbReference>
<dbReference type="InterPro" id="IPR018114">
    <property type="entry name" value="TRYPSIN_HIS"/>
</dbReference>
<dbReference type="SUPFAM" id="SSF50494">
    <property type="entry name" value="Trypsin-like serine proteases"/>
    <property type="match status" value="1"/>
</dbReference>
<dbReference type="Gene3D" id="2.40.10.10">
    <property type="entry name" value="Trypsin-like serine proteases"/>
    <property type="match status" value="2"/>
</dbReference>
<evidence type="ECO:0000256" key="11">
    <source>
        <dbReference type="ARBA" id="ARBA00022837"/>
    </source>
</evidence>
<feature type="disulfide bond" evidence="14">
    <location>
        <begin position="110"/>
        <end position="119"/>
    </location>
</feature>
<keyword evidence="19" id="KW-1185">Reference proteome</keyword>
<dbReference type="GO" id="GO:0005509">
    <property type="term" value="F:calcium ion binding"/>
    <property type="evidence" value="ECO:0007669"/>
    <property type="project" value="InterPro"/>
</dbReference>
<dbReference type="InterPro" id="IPR035972">
    <property type="entry name" value="GLA-like_dom_SF"/>
</dbReference>
<comment type="catalytic activity">
    <reaction evidence="1">
        <text>Selective cleavage of Arg-|-Thr and then Arg-|-Ile bonds in prothrombin to form thrombin.</text>
        <dbReference type="EC" id="3.4.21.6"/>
    </reaction>
</comment>
<keyword evidence="9" id="KW-0677">Repeat</keyword>
<dbReference type="PROSITE" id="PS00010">
    <property type="entry name" value="ASX_HYDROXYL"/>
    <property type="match status" value="1"/>
</dbReference>
<dbReference type="GO" id="GO:0005615">
    <property type="term" value="C:extracellular space"/>
    <property type="evidence" value="ECO:0007669"/>
    <property type="project" value="TreeGrafter"/>
</dbReference>
<reference evidence="18" key="3">
    <citation type="submission" date="2025-09" db="UniProtKB">
        <authorList>
            <consortium name="Ensembl"/>
        </authorList>
    </citation>
    <scope>IDENTIFICATION</scope>
</reference>
<dbReference type="InterPro" id="IPR017857">
    <property type="entry name" value="Coagulation_fac-like_Gla_dom"/>
</dbReference>
<dbReference type="InterPro" id="IPR043504">
    <property type="entry name" value="Peptidase_S1_PA_chymotrypsin"/>
</dbReference>
<evidence type="ECO:0000256" key="7">
    <source>
        <dbReference type="ARBA" id="ARBA00022670"/>
    </source>
</evidence>
<name>A0A673AJK1_9TELE</name>
<protein>
    <recommendedName>
        <fullName evidence="3">coagulation factor Xa</fullName>
        <ecNumber evidence="3">3.4.21.6</ecNumber>
    </recommendedName>
</protein>
<evidence type="ECO:0000259" key="16">
    <source>
        <dbReference type="PROSITE" id="PS50240"/>
    </source>
</evidence>
<keyword evidence="10" id="KW-0378">Hydrolase</keyword>
<evidence type="ECO:0000313" key="19">
    <source>
        <dbReference type="Proteomes" id="UP000472271"/>
    </source>
</evidence>
<dbReference type="InterPro" id="IPR000742">
    <property type="entry name" value="EGF"/>
</dbReference>
<dbReference type="PROSITE" id="PS50240">
    <property type="entry name" value="TRYPSIN_DOM"/>
    <property type="match status" value="1"/>
</dbReference>
<organism evidence="18 19">
    <name type="scientific">Sphaeramia orbicularis</name>
    <name type="common">orbiculate cardinalfish</name>
    <dbReference type="NCBI Taxonomy" id="375764"/>
    <lineage>
        <taxon>Eukaryota</taxon>
        <taxon>Metazoa</taxon>
        <taxon>Chordata</taxon>
        <taxon>Craniata</taxon>
        <taxon>Vertebrata</taxon>
        <taxon>Euteleostomi</taxon>
        <taxon>Actinopterygii</taxon>
        <taxon>Neopterygii</taxon>
        <taxon>Teleostei</taxon>
        <taxon>Neoteleostei</taxon>
        <taxon>Acanthomorphata</taxon>
        <taxon>Gobiaria</taxon>
        <taxon>Kurtiformes</taxon>
        <taxon>Apogonoidei</taxon>
        <taxon>Apogonidae</taxon>
        <taxon>Apogoninae</taxon>
        <taxon>Sphaeramia</taxon>
    </lineage>
</organism>
<evidence type="ECO:0000259" key="17">
    <source>
        <dbReference type="PROSITE" id="PS50998"/>
    </source>
</evidence>
<keyword evidence="5" id="KW-0964">Secreted</keyword>
<evidence type="ECO:0000256" key="12">
    <source>
        <dbReference type="ARBA" id="ARBA00023157"/>
    </source>
</evidence>
<dbReference type="PROSITE" id="PS50026">
    <property type="entry name" value="EGF_3"/>
    <property type="match status" value="1"/>
</dbReference>
<keyword evidence="4" id="KW-0301">Gamma-carboxyglutamic acid</keyword>
<sequence>SSVQYHVVLLSCFFTSRLFPSVFLDGDEATQVLRRRTRANSFLEELKAGNMERECMEEVCDWEEAREIFENKEMTDEFWALYYDGDACQSVPCANGGTCKDGIGNFTCYCRDGYTGVSCHTNVGLSCEHNNGGCEHFCNEEETPKLCSCADGYFLASDNQTCQSSGERRGIGGVSLHSLELNPAPSTPAHNDSVRQIQQQGRYFSPMAGTGRRMDGDACPPGECPWQALLMNEDDVIICGGTILNQYLILTAAHCLNQSRYIYVVVGRTEGEAVHSVEAVVVHQHYKADSYLNNIALLKLATPIQFSPYILPACLPTRNFAEKVLMEQDGGMVSGFGTSCHQGHAFPFLRRLKVPFVDRITCRTSVNFRISFRMFCAGYDTVAEQCYSDMGGPHVTRYHNTYFITGVACYPTAKYGVYTNVAKYLSWIRSAMETVMPQNRSNHQAPPKAPSKTLDL</sequence>
<evidence type="ECO:0000256" key="2">
    <source>
        <dbReference type="ARBA" id="ARBA00004613"/>
    </source>
</evidence>
<dbReference type="PANTHER" id="PTHR24278:SF28">
    <property type="entry name" value="COAGULATION FACTOR X"/>
    <property type="match status" value="1"/>
</dbReference>
<keyword evidence="11" id="KW-0106">Calcium</keyword>
<evidence type="ECO:0000256" key="13">
    <source>
        <dbReference type="ARBA" id="ARBA00023180"/>
    </source>
</evidence>
<dbReference type="FunFam" id="4.10.740.10:FF:000001">
    <property type="entry name" value="vitamin K-dependent protein S"/>
    <property type="match status" value="1"/>
</dbReference>
<proteinExistence type="predicted"/>
<keyword evidence="8" id="KW-0732">Signal</keyword>
<comment type="caution">
    <text evidence="14">Lacks conserved residue(s) required for the propagation of feature annotation.</text>
</comment>
<reference evidence="18" key="1">
    <citation type="submission" date="2019-06" db="EMBL/GenBank/DDBJ databases">
        <authorList>
            <consortium name="Wellcome Sanger Institute Data Sharing"/>
        </authorList>
    </citation>
    <scope>NUCLEOTIDE SEQUENCE [LARGE SCALE GENOMIC DNA]</scope>
</reference>
<dbReference type="PIRSF" id="PIRSF001143">
    <property type="entry name" value="Factor_X"/>
    <property type="match status" value="1"/>
</dbReference>
<dbReference type="SMART" id="SM00020">
    <property type="entry name" value="Tryp_SPc"/>
    <property type="match status" value="1"/>
</dbReference>
<keyword evidence="13" id="KW-0325">Glycoprotein</keyword>
<dbReference type="InterPro" id="IPR001254">
    <property type="entry name" value="Trypsin_dom"/>
</dbReference>
<dbReference type="Pfam" id="PF00594">
    <property type="entry name" value="Gla"/>
    <property type="match status" value="1"/>
</dbReference>
<feature type="domain" description="EGF-like" evidence="15">
    <location>
        <begin position="84"/>
        <end position="120"/>
    </location>
</feature>
<evidence type="ECO:0000256" key="14">
    <source>
        <dbReference type="PROSITE-ProRule" id="PRU00076"/>
    </source>
</evidence>
<keyword evidence="7" id="KW-0645">Protease</keyword>
<dbReference type="FunFam" id="2.40.10.10:FF:000013">
    <property type="entry name" value="Coagulation factor X"/>
    <property type="match status" value="1"/>
</dbReference>
<dbReference type="SMART" id="SM00179">
    <property type="entry name" value="EGF_CA"/>
    <property type="match status" value="1"/>
</dbReference>
<dbReference type="GO" id="GO:0004252">
    <property type="term" value="F:serine-type endopeptidase activity"/>
    <property type="evidence" value="ECO:0007669"/>
    <property type="project" value="UniProtKB-EC"/>
</dbReference>
<dbReference type="CDD" id="cd00190">
    <property type="entry name" value="Tryp_SPc"/>
    <property type="match status" value="1"/>
</dbReference>
<dbReference type="PROSITE" id="PS00134">
    <property type="entry name" value="TRYPSIN_HIS"/>
    <property type="match status" value="1"/>
</dbReference>
<dbReference type="PROSITE" id="PS00022">
    <property type="entry name" value="EGF_1"/>
    <property type="match status" value="1"/>
</dbReference>
<reference evidence="18" key="2">
    <citation type="submission" date="2025-08" db="UniProtKB">
        <authorList>
            <consortium name="Ensembl"/>
        </authorList>
    </citation>
    <scope>IDENTIFICATION</scope>
</reference>
<evidence type="ECO:0000259" key="15">
    <source>
        <dbReference type="PROSITE" id="PS50026"/>
    </source>
</evidence>
<feature type="domain" description="Peptidase S1" evidence="16">
    <location>
        <begin position="213"/>
        <end position="433"/>
    </location>
</feature>
<evidence type="ECO:0000256" key="1">
    <source>
        <dbReference type="ARBA" id="ARBA00001239"/>
    </source>
</evidence>
<dbReference type="SUPFAM" id="SSF57630">
    <property type="entry name" value="GLA-domain"/>
    <property type="match status" value="1"/>
</dbReference>
<evidence type="ECO:0000256" key="8">
    <source>
        <dbReference type="ARBA" id="ARBA00022729"/>
    </source>
</evidence>
<dbReference type="InterPro" id="IPR000152">
    <property type="entry name" value="EGF-type_Asp/Asn_hydroxyl_site"/>
</dbReference>
<dbReference type="Ensembl" id="ENSSORT00005029298.1">
    <property type="protein sequence ID" value="ENSSORP00005028487.1"/>
    <property type="gene ID" value="ENSSORG00005013635.1"/>
</dbReference>
<evidence type="ECO:0000256" key="6">
    <source>
        <dbReference type="ARBA" id="ARBA00022536"/>
    </source>
</evidence>
<dbReference type="InterPro" id="IPR050442">
    <property type="entry name" value="Peptidase_S1_coag_factors"/>
</dbReference>
<dbReference type="PROSITE" id="PS00011">
    <property type="entry name" value="GLA_1"/>
    <property type="match status" value="1"/>
</dbReference>
<dbReference type="InterPro" id="IPR000294">
    <property type="entry name" value="GLA_domain"/>
</dbReference>
<evidence type="ECO:0000256" key="9">
    <source>
        <dbReference type="ARBA" id="ARBA00022737"/>
    </source>
</evidence>
<dbReference type="PRINTS" id="PR00001">
    <property type="entry name" value="GLABLOOD"/>
</dbReference>
<evidence type="ECO:0000256" key="10">
    <source>
        <dbReference type="ARBA" id="ARBA00022801"/>
    </source>
</evidence>
<evidence type="ECO:0000313" key="18">
    <source>
        <dbReference type="Ensembl" id="ENSSORP00005028487.1"/>
    </source>
</evidence>
<dbReference type="PROSITE" id="PS01186">
    <property type="entry name" value="EGF_2"/>
    <property type="match status" value="1"/>
</dbReference>
<dbReference type="EC" id="3.4.21.6" evidence="3"/>
<evidence type="ECO:0000256" key="4">
    <source>
        <dbReference type="ARBA" id="ARBA00022479"/>
    </source>
</evidence>
<dbReference type="FunFam" id="2.10.25.10:FF:000143">
    <property type="entry name" value="Protein crumbs 1"/>
    <property type="match status" value="1"/>
</dbReference>
<accession>A0A673AJK1</accession>
<comment type="subcellular location">
    <subcellularLocation>
        <location evidence="2">Secreted</location>
    </subcellularLocation>
</comment>
<dbReference type="InterPro" id="IPR001314">
    <property type="entry name" value="Peptidase_S1A"/>
</dbReference>
<dbReference type="Pfam" id="PF14670">
    <property type="entry name" value="FXa_inhibition"/>
    <property type="match status" value="1"/>
</dbReference>
<dbReference type="GO" id="GO:0007596">
    <property type="term" value="P:blood coagulation"/>
    <property type="evidence" value="ECO:0007669"/>
    <property type="project" value="InterPro"/>
</dbReference>
<dbReference type="Pfam" id="PF00008">
    <property type="entry name" value="EGF"/>
    <property type="match status" value="1"/>
</dbReference>
<evidence type="ECO:0000256" key="3">
    <source>
        <dbReference type="ARBA" id="ARBA00012181"/>
    </source>
</evidence>
<keyword evidence="6 14" id="KW-0245">EGF-like domain</keyword>
<dbReference type="GO" id="GO:0006508">
    <property type="term" value="P:proteolysis"/>
    <property type="evidence" value="ECO:0007669"/>
    <property type="project" value="UniProtKB-KW"/>
</dbReference>
<dbReference type="CDD" id="cd00054">
    <property type="entry name" value="EGF_CA"/>
    <property type="match status" value="1"/>
</dbReference>
<keyword evidence="12 14" id="KW-1015">Disulfide bond</keyword>
<dbReference type="SMART" id="SM00181">
    <property type="entry name" value="EGF"/>
    <property type="match status" value="2"/>
</dbReference>
<evidence type="ECO:0000256" key="5">
    <source>
        <dbReference type="ARBA" id="ARBA00022525"/>
    </source>
</evidence>
<dbReference type="InterPro" id="IPR001881">
    <property type="entry name" value="EGF-like_Ca-bd_dom"/>
</dbReference>